<feature type="transmembrane region" description="Helical" evidence="9">
    <location>
        <begin position="142"/>
        <end position="161"/>
    </location>
</feature>
<protein>
    <submittedName>
        <fullName evidence="12">ABC transporter permease</fullName>
    </submittedName>
</protein>
<gene>
    <name evidence="11" type="ORF">XF2B_67200</name>
    <name evidence="12" type="ORF">XF3B_67600</name>
    <name evidence="13" type="ORF">XF9B_38360</name>
</gene>
<name>A0A809YQB1_9BRAD</name>
<dbReference type="SUPFAM" id="SSF63829">
    <property type="entry name" value="Calcium-dependent phosphotriesterase"/>
    <property type="match status" value="1"/>
</dbReference>
<evidence type="ECO:0000313" key="13">
    <source>
        <dbReference type="EMBL" id="BCE82415.1"/>
    </source>
</evidence>
<feature type="transmembrane region" description="Helical" evidence="9">
    <location>
        <begin position="233"/>
        <end position="256"/>
    </location>
</feature>
<evidence type="ECO:0000256" key="6">
    <source>
        <dbReference type="ARBA" id="ARBA00022989"/>
    </source>
</evidence>
<keyword evidence="5 9" id="KW-0812">Transmembrane</keyword>
<evidence type="ECO:0000256" key="4">
    <source>
        <dbReference type="ARBA" id="ARBA00022553"/>
    </source>
</evidence>
<evidence type="ECO:0000313" key="12">
    <source>
        <dbReference type="EMBL" id="BCE41729.1"/>
    </source>
</evidence>
<dbReference type="GO" id="GO:0005886">
    <property type="term" value="C:plasma membrane"/>
    <property type="evidence" value="ECO:0007669"/>
    <property type="project" value="UniProtKB-SubCell"/>
</dbReference>
<dbReference type="PANTHER" id="PTHR10426">
    <property type="entry name" value="STRICTOSIDINE SYNTHASE-RELATED"/>
    <property type="match status" value="1"/>
</dbReference>
<dbReference type="Gene3D" id="2.120.10.30">
    <property type="entry name" value="TolB, C-terminal domain"/>
    <property type="match status" value="1"/>
</dbReference>
<evidence type="ECO:0000256" key="8">
    <source>
        <dbReference type="ARBA" id="ARBA00023180"/>
    </source>
</evidence>
<evidence type="ECO:0000256" key="3">
    <source>
        <dbReference type="ARBA" id="ARBA00022475"/>
    </source>
</evidence>
<evidence type="ECO:0000256" key="2">
    <source>
        <dbReference type="ARBA" id="ARBA00009191"/>
    </source>
</evidence>
<proteinExistence type="inferred from homology"/>
<dbReference type="PANTHER" id="PTHR10426:SF88">
    <property type="entry name" value="ADIPOCYTE PLASMA MEMBRANE-ASSOCIATED PROTEIN HEMOMUCIN-RELATED"/>
    <property type="match status" value="1"/>
</dbReference>
<dbReference type="EMBL" id="AP023093">
    <property type="protein sequence ID" value="BCE41729.1"/>
    <property type="molecule type" value="Genomic_DNA"/>
</dbReference>
<keyword evidence="8" id="KW-0325">Glycoprotein</keyword>
<dbReference type="CDD" id="cd06579">
    <property type="entry name" value="TM_PBP1_transp_AraH_like"/>
    <property type="match status" value="1"/>
</dbReference>
<reference evidence="11" key="1">
    <citation type="submission" date="2020-05" db="EMBL/GenBank/DDBJ databases">
        <title>Complete genome sequence of Bradyrhizobium diazoefficiens XF2 isolated from soybean nodule.</title>
        <authorList>
            <person name="Noda R."/>
            <person name="Kakizaki K."/>
            <person name="Minamisawa K."/>
        </authorList>
    </citation>
    <scope>NUCLEOTIDE SEQUENCE</scope>
    <source>
        <strain evidence="11">XF2</strain>
    </source>
</reference>
<dbReference type="AlphaFoldDB" id="A0A809YQB1"/>
<reference evidence="12" key="2">
    <citation type="submission" date="2020-05" db="EMBL/GenBank/DDBJ databases">
        <title>Complete genome sequence of Bradyrhizobium diazoefficiens XF3 isolated from soybean nodule.</title>
        <authorList>
            <person name="Noda R."/>
            <person name="Kakizaki K."/>
            <person name="Minamisawa K."/>
        </authorList>
    </citation>
    <scope>NUCLEOTIDE SEQUENCE</scope>
    <source>
        <strain evidence="12">XF3</strain>
    </source>
</reference>
<dbReference type="Pfam" id="PF02653">
    <property type="entry name" value="BPD_transp_2"/>
    <property type="match status" value="1"/>
</dbReference>
<feature type="domain" description="Strictosidine synthase conserved region" evidence="10">
    <location>
        <begin position="484"/>
        <end position="570"/>
    </location>
</feature>
<evidence type="ECO:0000256" key="5">
    <source>
        <dbReference type="ARBA" id="ARBA00022692"/>
    </source>
</evidence>
<dbReference type="InterPro" id="IPR018119">
    <property type="entry name" value="Strictosidine_synth_cons-reg"/>
</dbReference>
<evidence type="ECO:0000256" key="1">
    <source>
        <dbReference type="ARBA" id="ARBA00004651"/>
    </source>
</evidence>
<dbReference type="InterPro" id="IPR011042">
    <property type="entry name" value="6-blade_b-propeller_TolB-like"/>
</dbReference>
<sequence>MSEMSFSTDIVRWRYKLLPDHVIGEVLTKKWVDSAIPFLALALLVFGLGPFVPHFFEWTTLGNLARQFAEFGLIVLGLTIVMMSGGIDLSVGSVFALSVLMSLIGMNVEGWSAGTGLIATLVVGASCGALNGLLVGYVRMRAFLTTLVTLIIFRSLFEIVFPEFSTAIVTNMSDSAAFEYLGTANIGLAPVSFLITAAIAIGVHVVLSRTRYGWHLLAVGGARRSAYNAGINVRWTIFSAYVCCSTLVALSGFLFASRIGSAASDVGAGLELQALTATVLGGISLGGGRGTVSKAIMGAVFVLLLSNSFLALAISGPGADLVLGLILVAAVFLDVRWVKNRHKLLRSVYISPAYARMPDPIPTDLGAGAMAPNDRLRDVGVIGLGILEGAEDVIFDRHDNLYTGNRHGDIVRWLPPDYQRWEVLAHIGGSPLGMAFDRQGHLNICVAGMGLYQVEMNGTVRRLTAETNRSLLSIIDDSNMKLADDLDIAPDGTIYFSEATTRFEMHDWYSDALESRGNGRIIRYDPKTRRTRTVLKNLVFPNGICMSYDNESLLFAESWACRISRYYFDGPKKGEVEVVIPNLPGYPDNINRASDGCYWLALMGMRTPALDLSLEMPGFRKRMSRRCSEDAWLMPNLNTGCVLKFNERGEILESYWDQGGQKHPMITSMREHKGVLYLCGIFNNRMGTYRLEGAEPAFCGVDSYWGRRS</sequence>
<accession>A0A809YQB1</accession>
<keyword evidence="4" id="KW-0597">Phosphoprotein</keyword>
<dbReference type="GO" id="GO:0016787">
    <property type="term" value="F:hydrolase activity"/>
    <property type="evidence" value="ECO:0007669"/>
    <property type="project" value="TreeGrafter"/>
</dbReference>
<dbReference type="InterPro" id="IPR001851">
    <property type="entry name" value="ABC_transp_permease"/>
</dbReference>
<dbReference type="Pfam" id="PF20067">
    <property type="entry name" value="SSL_N"/>
    <property type="match status" value="1"/>
</dbReference>
<organism evidence="12">
    <name type="scientific">Bradyrhizobium diazoefficiens</name>
    <dbReference type="NCBI Taxonomy" id="1355477"/>
    <lineage>
        <taxon>Bacteria</taxon>
        <taxon>Pseudomonadati</taxon>
        <taxon>Pseudomonadota</taxon>
        <taxon>Alphaproteobacteria</taxon>
        <taxon>Hyphomicrobiales</taxon>
        <taxon>Nitrobacteraceae</taxon>
        <taxon>Bradyrhizobium</taxon>
    </lineage>
</organism>
<evidence type="ECO:0000259" key="10">
    <source>
        <dbReference type="Pfam" id="PF03088"/>
    </source>
</evidence>
<feature type="transmembrane region" description="Helical" evidence="9">
    <location>
        <begin position="68"/>
        <end position="101"/>
    </location>
</feature>
<evidence type="ECO:0000256" key="9">
    <source>
        <dbReference type="SAM" id="Phobius"/>
    </source>
</evidence>
<reference evidence="13" key="3">
    <citation type="submission" date="2020-05" db="EMBL/GenBank/DDBJ databases">
        <title>Complete genome sequence of Bradyrhizobium diazoefficiens XF9 isolated from soybean nodule.</title>
        <authorList>
            <person name="Noda R."/>
            <person name="Kakizaki K."/>
            <person name="Minamisawa K."/>
        </authorList>
    </citation>
    <scope>NUCLEOTIDE SEQUENCE</scope>
    <source>
        <strain evidence="13">XF9</strain>
    </source>
</reference>
<dbReference type="Pfam" id="PF03088">
    <property type="entry name" value="Str_synth"/>
    <property type="match status" value="1"/>
</dbReference>
<keyword evidence="7 9" id="KW-0472">Membrane</keyword>
<dbReference type="FunFam" id="2.120.10.30:FF:000066">
    <property type="entry name" value="ABC transporter permease protein"/>
    <property type="match status" value="1"/>
</dbReference>
<dbReference type="GO" id="GO:0022857">
    <property type="term" value="F:transmembrane transporter activity"/>
    <property type="evidence" value="ECO:0007669"/>
    <property type="project" value="InterPro"/>
</dbReference>
<dbReference type="EMBL" id="AP023098">
    <property type="protein sequence ID" value="BCE82415.1"/>
    <property type="molecule type" value="Genomic_DNA"/>
</dbReference>
<feature type="transmembrane region" description="Helical" evidence="9">
    <location>
        <begin position="113"/>
        <end position="135"/>
    </location>
</feature>
<feature type="transmembrane region" description="Helical" evidence="9">
    <location>
        <begin position="321"/>
        <end position="338"/>
    </location>
</feature>
<dbReference type="EMBL" id="AP023092">
    <property type="protein sequence ID" value="BCE32951.1"/>
    <property type="molecule type" value="Genomic_DNA"/>
</dbReference>
<comment type="subcellular location">
    <subcellularLocation>
        <location evidence="1">Cell membrane</location>
        <topology evidence="1">Multi-pass membrane protein</topology>
    </subcellularLocation>
</comment>
<comment type="similarity">
    <text evidence="2">Belongs to the strictosidine synthase family.</text>
</comment>
<keyword evidence="6 9" id="KW-1133">Transmembrane helix</keyword>
<evidence type="ECO:0000313" key="11">
    <source>
        <dbReference type="EMBL" id="BCE32951.1"/>
    </source>
</evidence>
<keyword evidence="3" id="KW-1003">Cell membrane</keyword>
<feature type="transmembrane region" description="Helical" evidence="9">
    <location>
        <begin position="295"/>
        <end position="315"/>
    </location>
</feature>
<evidence type="ECO:0000256" key="7">
    <source>
        <dbReference type="ARBA" id="ARBA00023136"/>
    </source>
</evidence>
<feature type="transmembrane region" description="Helical" evidence="9">
    <location>
        <begin position="181"/>
        <end position="207"/>
    </location>
</feature>
<feature type="transmembrane region" description="Helical" evidence="9">
    <location>
        <begin position="35"/>
        <end position="56"/>
    </location>
</feature>